<dbReference type="NCBIfam" id="NF041908">
    <property type="entry name" value="HVO_2922"/>
    <property type="match status" value="2"/>
</dbReference>
<dbReference type="InterPro" id="IPR051141">
    <property type="entry name" value="UPF0339_domain"/>
</dbReference>
<dbReference type="InterPro" id="IPR027598">
    <property type="entry name" value="Amphi-Trp_dom"/>
</dbReference>
<dbReference type="AlphaFoldDB" id="A0A1G8X425"/>
<dbReference type="RefSeq" id="WP_092703048.1">
    <property type="nucleotide sequence ID" value="NZ_FNFC01000010.1"/>
</dbReference>
<evidence type="ECO:0000259" key="2">
    <source>
        <dbReference type="Pfam" id="PF07411"/>
    </source>
</evidence>
<name>A0A1G8X425_9EURY</name>
<dbReference type="STRING" id="890420.SAMN05216226_11089"/>
<feature type="domain" description="Amphi-Trp" evidence="3">
    <location>
        <begin position="1"/>
        <end position="80"/>
    </location>
</feature>
<sequence length="216" mass="23834">MPEETVHESRRTRGRKAIATYFRRLANRLGRGEPVPADAEQTVTVDPPETSEMEVEIEREDGDLSLEIELEWEEGDDDLDTDASASKATFERYEDNAEQWRWRLRHDNGNVIADSGEGYASKQKATQGLESVVENAPGGRVVDLSKDEDDEDGGGSDATFELYEDEGGAWRWRLVHTNGNIIADGGQGYSSKQKAKQGLQSVKTNASGAPIEDVSS</sequence>
<accession>A0A1G8X425</accession>
<dbReference type="SUPFAM" id="SSF160113">
    <property type="entry name" value="YegP-like"/>
    <property type="match status" value="2"/>
</dbReference>
<dbReference type="Pfam" id="PF07411">
    <property type="entry name" value="DUF1508"/>
    <property type="match status" value="2"/>
</dbReference>
<dbReference type="PANTHER" id="PTHR40606">
    <property type="match status" value="1"/>
</dbReference>
<feature type="compositionally biased region" description="Polar residues" evidence="1">
    <location>
        <begin position="198"/>
        <end position="207"/>
    </location>
</feature>
<protein>
    <recommendedName>
        <fullName evidence="6">DUF1508 domain-containing protein</fullName>
    </recommendedName>
</protein>
<dbReference type="NCBIfam" id="TIGR04354">
    <property type="entry name" value="amphi-Trp"/>
    <property type="match status" value="1"/>
</dbReference>
<organism evidence="4 5">
    <name type="scientific">Halovenus aranensis</name>
    <dbReference type="NCBI Taxonomy" id="890420"/>
    <lineage>
        <taxon>Archaea</taxon>
        <taxon>Methanobacteriati</taxon>
        <taxon>Methanobacteriota</taxon>
        <taxon>Stenosarchaea group</taxon>
        <taxon>Halobacteria</taxon>
        <taxon>Halobacteriales</taxon>
        <taxon>Haloarculaceae</taxon>
        <taxon>Halovenus</taxon>
    </lineage>
</organism>
<evidence type="ECO:0008006" key="6">
    <source>
        <dbReference type="Google" id="ProtNLM"/>
    </source>
</evidence>
<evidence type="ECO:0000259" key="3">
    <source>
        <dbReference type="Pfam" id="PF20068"/>
    </source>
</evidence>
<evidence type="ECO:0000256" key="1">
    <source>
        <dbReference type="SAM" id="MobiDB-lite"/>
    </source>
</evidence>
<evidence type="ECO:0000313" key="4">
    <source>
        <dbReference type="EMBL" id="SDJ85097.1"/>
    </source>
</evidence>
<evidence type="ECO:0000313" key="5">
    <source>
        <dbReference type="Proteomes" id="UP000198856"/>
    </source>
</evidence>
<dbReference type="InterPro" id="IPR036913">
    <property type="entry name" value="YegP-like_sf"/>
</dbReference>
<feature type="domain" description="DUF1508" evidence="2">
    <location>
        <begin position="95"/>
        <end position="143"/>
    </location>
</feature>
<feature type="domain" description="DUF1508" evidence="2">
    <location>
        <begin position="165"/>
        <end position="213"/>
    </location>
</feature>
<feature type="region of interest" description="Disordered" evidence="1">
    <location>
        <begin position="29"/>
        <end position="56"/>
    </location>
</feature>
<dbReference type="EMBL" id="FNFC01000010">
    <property type="protein sequence ID" value="SDJ85097.1"/>
    <property type="molecule type" value="Genomic_DNA"/>
</dbReference>
<dbReference type="Proteomes" id="UP000198856">
    <property type="component" value="Unassembled WGS sequence"/>
</dbReference>
<gene>
    <name evidence="4" type="ORF">SAMN05216226_11089</name>
</gene>
<keyword evidence="5" id="KW-1185">Reference proteome</keyword>
<proteinExistence type="predicted"/>
<dbReference type="InterPro" id="IPR010879">
    <property type="entry name" value="DUF1508"/>
</dbReference>
<dbReference type="PANTHER" id="PTHR40606:SF1">
    <property type="entry name" value="UPF0339 PROTEIN YEGP"/>
    <property type="match status" value="1"/>
</dbReference>
<reference evidence="4 5" key="1">
    <citation type="submission" date="2016-10" db="EMBL/GenBank/DDBJ databases">
        <authorList>
            <person name="de Groot N.N."/>
        </authorList>
    </citation>
    <scope>NUCLEOTIDE SEQUENCE [LARGE SCALE GENOMIC DNA]</scope>
    <source>
        <strain evidence="4 5">IBRC-M10015</strain>
    </source>
</reference>
<dbReference type="Gene3D" id="2.30.29.80">
    <property type="match status" value="1"/>
</dbReference>
<feature type="region of interest" description="Disordered" evidence="1">
    <location>
        <begin position="183"/>
        <end position="216"/>
    </location>
</feature>
<dbReference type="Pfam" id="PF20068">
    <property type="entry name" value="Amphi-Trp"/>
    <property type="match status" value="1"/>
</dbReference>
<dbReference type="OrthoDB" id="108721at2157"/>